<dbReference type="KEGG" id="xoo:XOO4708"/>
<dbReference type="EMBL" id="AE013598">
    <property type="protein sequence ID" value="ABJ89858.1"/>
    <property type="molecule type" value="Genomic_DNA"/>
</dbReference>
<organism evidence="2 3">
    <name type="scientific">Xanthomonas oryzae pv. oryzae (strain KACC10331 / KXO85)</name>
    <dbReference type="NCBI Taxonomy" id="291331"/>
    <lineage>
        <taxon>Bacteria</taxon>
        <taxon>Pseudomonadati</taxon>
        <taxon>Pseudomonadota</taxon>
        <taxon>Gammaproteobacteria</taxon>
        <taxon>Lysobacterales</taxon>
        <taxon>Lysobacteraceae</taxon>
        <taxon>Xanthomonas</taxon>
    </lineage>
</organism>
<gene>
    <name evidence="2" type="ordered locus">XOO4708</name>
</gene>
<feature type="region of interest" description="Disordered" evidence="1">
    <location>
        <begin position="1"/>
        <end position="35"/>
    </location>
</feature>
<sequence>MRVAWRGGRNAAGSTNLRRSFGAHARTSTGLPHKQ</sequence>
<reference evidence="2 3" key="1">
    <citation type="journal article" date="2005" name="Nucleic Acids Res.">
        <title>The genome sequence of Xanthomonas oryzae pathovar oryzae KACC10331, the bacterial blight pathogen of rice.</title>
        <authorList>
            <person name="Lee B.M."/>
            <person name="Park Y.J."/>
            <person name="Park D.S."/>
            <person name="Kang H.W."/>
            <person name="Kim J.G."/>
            <person name="Song E.S."/>
            <person name="Park I.C."/>
            <person name="Yoon U.H."/>
            <person name="Hahn J.H."/>
            <person name="Koo B.S."/>
            <person name="Lee G.B."/>
            <person name="Kim H."/>
            <person name="Park H.S."/>
            <person name="Yoon K.O."/>
            <person name="Kim J.H."/>
            <person name="Jung C.H."/>
            <person name="Koh N.H."/>
            <person name="Seo J.S."/>
            <person name="Go S.J."/>
        </authorList>
    </citation>
    <scope>NUCLEOTIDE SEQUENCE [LARGE SCALE GENOMIC DNA]</scope>
    <source>
        <strain evidence="3">KACC10331 / KXO85</strain>
    </source>
</reference>
<name>Q05I66_XANOR</name>
<feature type="compositionally biased region" description="Polar residues" evidence="1">
    <location>
        <begin position="26"/>
        <end position="35"/>
    </location>
</feature>
<evidence type="ECO:0000256" key="1">
    <source>
        <dbReference type="SAM" id="MobiDB-lite"/>
    </source>
</evidence>
<dbReference type="STRING" id="291331.XOO4708"/>
<proteinExistence type="predicted"/>
<dbReference type="Proteomes" id="UP000006735">
    <property type="component" value="Chromosome"/>
</dbReference>
<keyword evidence="3" id="KW-1185">Reference proteome</keyword>
<evidence type="ECO:0000313" key="2">
    <source>
        <dbReference type="EMBL" id="ABJ89858.1"/>
    </source>
</evidence>
<dbReference type="AlphaFoldDB" id="Q05I66"/>
<evidence type="ECO:0000313" key="3">
    <source>
        <dbReference type="Proteomes" id="UP000006735"/>
    </source>
</evidence>
<protein>
    <submittedName>
        <fullName evidence="2">Uncharacterized protein</fullName>
    </submittedName>
</protein>
<accession>Q05I66</accession>
<dbReference type="HOGENOM" id="CLU_3368103_0_0_6"/>